<evidence type="ECO:0000313" key="3">
    <source>
        <dbReference type="Proteomes" id="UP000019229"/>
    </source>
</evidence>
<dbReference type="SUPFAM" id="SSF52540">
    <property type="entry name" value="P-loop containing nucleoside triphosphate hydrolases"/>
    <property type="match status" value="1"/>
</dbReference>
<organism evidence="2 3">
    <name type="scientific">Mesomycoplasma bovoculi M165/69</name>
    <dbReference type="NCBI Taxonomy" id="743966"/>
    <lineage>
        <taxon>Bacteria</taxon>
        <taxon>Bacillati</taxon>
        <taxon>Mycoplasmatota</taxon>
        <taxon>Mycoplasmoidales</taxon>
        <taxon>Metamycoplasmataceae</taxon>
        <taxon>Mesomycoplasma</taxon>
    </lineage>
</organism>
<feature type="domain" description="Helicase HerA central" evidence="1">
    <location>
        <begin position="5"/>
        <end position="200"/>
    </location>
</feature>
<dbReference type="KEGG" id="mbc:MYB_02710"/>
<accession>W5V1C5</accession>
<protein>
    <recommendedName>
        <fullName evidence="1">Helicase HerA central domain-containing protein</fullName>
    </recommendedName>
</protein>
<dbReference type="PANTHER" id="PTHR42957">
    <property type="entry name" value="HELICASE MJ1565-RELATED"/>
    <property type="match status" value="1"/>
</dbReference>
<dbReference type="OrthoDB" id="9806951at2"/>
<keyword evidence="3" id="KW-1185">Reference proteome</keyword>
<dbReference type="Gene3D" id="3.40.50.300">
    <property type="entry name" value="P-loop containing nucleotide triphosphate hydrolases"/>
    <property type="match status" value="2"/>
</dbReference>
<dbReference type="PATRIC" id="fig|743966.3.peg.545"/>
<dbReference type="InterPro" id="IPR027417">
    <property type="entry name" value="P-loop_NTPase"/>
</dbReference>
<name>W5V1C5_9BACT</name>
<evidence type="ECO:0000259" key="1">
    <source>
        <dbReference type="Pfam" id="PF01935"/>
    </source>
</evidence>
<dbReference type="InterPro" id="IPR002789">
    <property type="entry name" value="HerA_central"/>
</dbReference>
<dbReference type="Proteomes" id="UP000019229">
    <property type="component" value="Chromosome"/>
</dbReference>
<dbReference type="RefSeq" id="WP_022935087.1">
    <property type="nucleotide sequence ID" value="NZ_CP007154.1"/>
</dbReference>
<sequence length="547" mass="64325">MLLYDELRVEIPIKGFLDTHIGVFGNTGSGKSNTVAKLYKTLFDKINKKSKLKNINSAFVFVDFHNEYKEYFSNYQYEKINIKTISPSEDFKISASSFWNYETLISGFSDFSQEEKKIIKKIMNIKRKFDLNIYYWMLQDINKHNLESDPMQLNKIIAIYNNNNNNDLKVSLYIDSLLKIEQFKHIYDNRTKKSKLIKNEKYSEVTKDLTSLKSGLTVNQYIDKVNIDCQRQFLFKETRRLFQKVKMHEKTKLSHWRLYKWDIKNIWYEFYSININKEKDNPNKFKPITGLEEWLYINNNETSVLEKLKVCLAILDFLVDEDKDMMKEGTLSKIKYRLFDLMPEKMSYIPDQIKIDNAQIIILSLKDEDVGLQKIWPIVVANELFNSQKALYSSGVDSSIHFIIDEAHNLISSKLSEETKDENINRLSLFEKFIREGRKFNFFLTISTQEPWGLDSGITSQLGNFFIHRFVNGNDLEGINKYIANSNDILYNKIPILNPGQCILWGSKFKTPLMIQVDKLGEENENKDKDKLKKETKNKSLEDILGL</sequence>
<dbReference type="EMBL" id="CP007154">
    <property type="protein sequence ID" value="AHH45543.1"/>
    <property type="molecule type" value="Genomic_DNA"/>
</dbReference>
<dbReference type="Pfam" id="PF01935">
    <property type="entry name" value="DUF87"/>
    <property type="match status" value="1"/>
</dbReference>
<proteinExistence type="predicted"/>
<dbReference type="AlphaFoldDB" id="W5V1C5"/>
<dbReference type="eggNOG" id="COG0433">
    <property type="taxonomic scope" value="Bacteria"/>
</dbReference>
<gene>
    <name evidence="2" type="ORF">MYB_02710</name>
</gene>
<dbReference type="HOGENOM" id="CLU_023842_1_1_14"/>
<dbReference type="InterPro" id="IPR008571">
    <property type="entry name" value="HerA-like"/>
</dbReference>
<reference evidence="2 3" key="1">
    <citation type="journal article" date="2014" name="Genome Announc.">
        <title>Complete Genome Sequence of Mycoplasma bovoculi Strain M165/69T (ATCC 29104).</title>
        <authorList>
            <person name="Calcutt M.J."/>
            <person name="Foecking M.F."/>
        </authorList>
    </citation>
    <scope>NUCLEOTIDE SEQUENCE [LARGE SCALE GENOMIC DNA]</scope>
    <source>
        <strain evidence="2">M165/69</strain>
    </source>
</reference>
<dbReference type="STRING" id="743966.MYB_02710"/>
<evidence type="ECO:0000313" key="2">
    <source>
        <dbReference type="EMBL" id="AHH45543.1"/>
    </source>
</evidence>
<dbReference type="PANTHER" id="PTHR42957:SF1">
    <property type="entry name" value="HELICASE MJ1565-RELATED"/>
    <property type="match status" value="1"/>
</dbReference>